<dbReference type="InterPro" id="IPR007736">
    <property type="entry name" value="Caleosin-related"/>
</dbReference>
<evidence type="ECO:0000256" key="1">
    <source>
        <dbReference type="ARBA" id="ARBA00006765"/>
    </source>
</evidence>
<dbReference type="GO" id="GO:0005509">
    <property type="term" value="F:calcium ion binding"/>
    <property type="evidence" value="ECO:0007669"/>
    <property type="project" value="InterPro"/>
</dbReference>
<protein>
    <submittedName>
        <fullName evidence="2">Uncharacterized protein</fullName>
    </submittedName>
</protein>
<dbReference type="PROSITE" id="PS50222">
    <property type="entry name" value="EF_HAND_2"/>
    <property type="match status" value="1"/>
</dbReference>
<reference evidence="2" key="1">
    <citation type="submission" date="2015-06" db="UniProtKB">
        <authorList>
            <consortium name="EnsemblPlants"/>
        </authorList>
    </citation>
    <scope>IDENTIFICATION</scope>
</reference>
<proteinExistence type="inferred from homology"/>
<dbReference type="EnsemblPlants" id="EMT05916">
    <property type="protein sequence ID" value="EMT05916"/>
    <property type="gene ID" value="F775_03103"/>
</dbReference>
<dbReference type="Pfam" id="PF05042">
    <property type="entry name" value="Caleosin"/>
    <property type="match status" value="2"/>
</dbReference>
<dbReference type="PANTHER" id="PTHR31495">
    <property type="entry name" value="PEROXYGENASE 3-RELATED"/>
    <property type="match status" value="1"/>
</dbReference>
<dbReference type="GO" id="GO:0004497">
    <property type="term" value="F:monooxygenase activity"/>
    <property type="evidence" value="ECO:0007669"/>
    <property type="project" value="TreeGrafter"/>
</dbReference>
<comment type="similarity">
    <text evidence="1">Belongs to the caleosin family.</text>
</comment>
<dbReference type="AlphaFoldDB" id="M8AN17"/>
<dbReference type="PANTHER" id="PTHR31495:SF19">
    <property type="entry name" value="OS02G0734500 PROTEIN"/>
    <property type="match status" value="1"/>
</dbReference>
<sequence length="246" mass="26311">MGAGQRMASPPAAVAVPLLLLFVVPFWSHVASADGGAPAWTTALQKHVAFFDADSDGIVSFSETERGLRAIGLGAAEATVKATLINGVIGPKTRPSTVDQLTTTGQINRGNQSNAIEGSPSTWADLVDQENATTSKFSIYIENIHQGIHGSDSGSYDAQGRFVPAKFNEIFTKHAKVEPNAVNESELEAMRIANREDGDDIGRAASKAEWDLLHSLAKDKDGFLQKDNARTVFDDSLFVQLAKKGE</sequence>
<accession>M8AN17</accession>
<organism evidence="2">
    <name type="scientific">Aegilops tauschii</name>
    <name type="common">Tausch's goatgrass</name>
    <name type="synonym">Aegilops squarrosa</name>
    <dbReference type="NCBI Taxonomy" id="37682"/>
    <lineage>
        <taxon>Eukaryota</taxon>
        <taxon>Viridiplantae</taxon>
        <taxon>Streptophyta</taxon>
        <taxon>Embryophyta</taxon>
        <taxon>Tracheophyta</taxon>
        <taxon>Spermatophyta</taxon>
        <taxon>Magnoliopsida</taxon>
        <taxon>Liliopsida</taxon>
        <taxon>Poales</taxon>
        <taxon>Poaceae</taxon>
        <taxon>BOP clade</taxon>
        <taxon>Pooideae</taxon>
        <taxon>Triticodae</taxon>
        <taxon>Triticeae</taxon>
        <taxon>Triticinae</taxon>
        <taxon>Aegilops</taxon>
    </lineage>
</organism>
<dbReference type="InterPro" id="IPR002048">
    <property type="entry name" value="EF_hand_dom"/>
</dbReference>
<evidence type="ECO:0000313" key="2">
    <source>
        <dbReference type="EnsemblPlants" id="EMT05916"/>
    </source>
</evidence>
<name>M8AN17_AEGTA</name>